<evidence type="ECO:0000313" key="3">
    <source>
        <dbReference type="Proteomes" id="UP000199524"/>
    </source>
</evidence>
<name>A0A1H2A3H1_9PSED</name>
<dbReference type="EMBL" id="LT629777">
    <property type="protein sequence ID" value="SDT40459.1"/>
    <property type="molecule type" value="Genomic_DNA"/>
</dbReference>
<proteinExistence type="predicted"/>
<evidence type="ECO:0000313" key="2">
    <source>
        <dbReference type="EMBL" id="SDT40459.1"/>
    </source>
</evidence>
<evidence type="ECO:0000256" key="1">
    <source>
        <dbReference type="SAM" id="MobiDB-lite"/>
    </source>
</evidence>
<protein>
    <submittedName>
        <fullName evidence="2">Uncharacterized protein</fullName>
    </submittedName>
</protein>
<sequence>MCNLKTHISLGLTGYHRTQLDRYPPPDVPLALIDGLLPITALNAPLDITFPLPPDAGLHYSYRLLWEGEEISEDWKDITKEDLENPTRHLRLQVPQDYLEEKRDPLNPTDKKYRVGYEIKNNDNGLKEPSFDYLLEIDQTSPGLPHHGPMIFPREVEGGLTSAELAALGNKLDVLVTSYSTMADGDVIQTWWGPVEGPSIPVQWSDVENERVTLSFSRAFLEQVEAQIGSSEAAITYFITDRALNISPRSEPAYVRLLLADIPDDLPAPLVAQADDGLIDYQDAKSGVTVGIPHYDGALAGDRIRLFWGADNPLPELELRPGDENNDPVLEPILQFDVINLIPEGRVDVRYEVYRQGDLVGSSLIKPVDVFLTLPVAEDNLRPLTLQGTSGNPNVDDNVIDPDDYELEARALFRWVTGLRAGDWLNLHWGEQEVAQWYEIKQSDFDAGVDFTIAIANAILKAQGTGAAIPVRYSVTRVGNPNTVMAPVQNVAVRSRQEQPGGEAGPQAPRFTRTTPGGVVGPIENPDGTPLHVDPYDNIKAGHTVHLTFDGYDRNNNPIPGTHHIDQRELDQWDIVNGYSFQIPATVLRTLCVGRAEATFRVEPKPEHNQEPATSAVAHVRVDMSRPGFGCQ</sequence>
<feature type="region of interest" description="Disordered" evidence="1">
    <location>
        <begin position="495"/>
        <end position="514"/>
    </location>
</feature>
<keyword evidence="3" id="KW-1185">Reference proteome</keyword>
<gene>
    <name evidence="2" type="ORF">SAMN05216598_5512</name>
</gene>
<organism evidence="2 3">
    <name type="scientific">Pseudomonas asplenii</name>
    <dbReference type="NCBI Taxonomy" id="53407"/>
    <lineage>
        <taxon>Bacteria</taxon>
        <taxon>Pseudomonadati</taxon>
        <taxon>Pseudomonadota</taxon>
        <taxon>Gammaproteobacteria</taxon>
        <taxon>Pseudomonadales</taxon>
        <taxon>Pseudomonadaceae</taxon>
        <taxon>Pseudomonas</taxon>
    </lineage>
</organism>
<dbReference type="RefSeq" id="WP_090210532.1">
    <property type="nucleotide sequence ID" value="NZ_LT629777.1"/>
</dbReference>
<reference evidence="3" key="1">
    <citation type="submission" date="2016-10" db="EMBL/GenBank/DDBJ databases">
        <authorList>
            <person name="Varghese N."/>
            <person name="Submissions S."/>
        </authorList>
    </citation>
    <scope>NUCLEOTIDE SEQUENCE [LARGE SCALE GENOMIC DNA]</scope>
    <source>
        <strain evidence="3">ATCC 23835</strain>
    </source>
</reference>
<dbReference type="AlphaFoldDB" id="A0A1H2A3H1"/>
<dbReference type="GeneID" id="300210352"/>
<accession>A0A1H2A3H1</accession>
<dbReference type="Proteomes" id="UP000199524">
    <property type="component" value="Chromosome I"/>
</dbReference>